<keyword evidence="3" id="KW-1185">Reference proteome</keyword>
<organism evidence="2 3">
    <name type="scientific">Anaerocellum danielii</name>
    <dbReference type="NCBI Taxonomy" id="1387557"/>
    <lineage>
        <taxon>Bacteria</taxon>
        <taxon>Bacillati</taxon>
        <taxon>Bacillota</taxon>
        <taxon>Bacillota incertae sedis</taxon>
        <taxon>Caldicellulosiruptorales</taxon>
        <taxon>Caldicellulosiruptoraceae</taxon>
        <taxon>Anaerocellum</taxon>
    </lineage>
</organism>
<reference evidence="2 3" key="1">
    <citation type="submission" date="2023-12" db="EMBL/GenBank/DDBJ databases">
        <authorList>
            <person name="Manesh M.J.H."/>
            <person name="Bing R.G."/>
            <person name="Willard D.J."/>
            <person name="Kelly R.M."/>
        </authorList>
    </citation>
    <scope>NUCLEOTIDE SEQUENCE [LARGE SCALE GENOMIC DNA]</scope>
    <source>
        <strain evidence="2 3">DSM 8977</strain>
    </source>
</reference>
<dbReference type="Gene3D" id="3.40.50.880">
    <property type="match status" value="1"/>
</dbReference>
<protein>
    <submittedName>
        <fullName evidence="2">ThuA domain-containing protein</fullName>
    </submittedName>
</protein>
<gene>
    <name evidence="2" type="ORF">SOJ16_002546</name>
</gene>
<evidence type="ECO:0000313" key="3">
    <source>
        <dbReference type="Proteomes" id="UP001322744"/>
    </source>
</evidence>
<feature type="domain" description="ThuA-like" evidence="1">
    <location>
        <begin position="52"/>
        <end position="205"/>
    </location>
</feature>
<name>A0ABZ0TYV8_9FIRM</name>
<dbReference type="EMBL" id="CP139957">
    <property type="protein sequence ID" value="WPX08646.1"/>
    <property type="molecule type" value="Genomic_DNA"/>
</dbReference>
<dbReference type="InterPro" id="IPR029010">
    <property type="entry name" value="ThuA-like"/>
</dbReference>
<proteinExistence type="predicted"/>
<accession>A0ABZ0TYV8</accession>
<dbReference type="RefSeq" id="WP_045173173.1">
    <property type="nucleotide sequence ID" value="NZ_CP139957.1"/>
</dbReference>
<dbReference type="InterPro" id="IPR029062">
    <property type="entry name" value="Class_I_gatase-like"/>
</dbReference>
<dbReference type="Pfam" id="PF06283">
    <property type="entry name" value="ThuA"/>
    <property type="match status" value="1"/>
</dbReference>
<sequence length="214" mass="24700">MKRILALVGDFYHSHDNLLKALKQATDVALDGCEIIDASIENFEQFLLQNPDAVVLSAENRINPQDEVVRCWMTENVAKKIKEYVEGGGRLFVWHSGLASYPEEGEFCKLVKGYFKHHPDKQKPVRYHSDQKVVFESKEFDFTIMDEHYFVFCDKDNTNIYLYSESEDGSSIAGWWHNFGKGKVVALTPAHREDGLLDNNFQELLKVILTFLFK</sequence>
<evidence type="ECO:0000259" key="1">
    <source>
        <dbReference type="Pfam" id="PF06283"/>
    </source>
</evidence>
<evidence type="ECO:0000313" key="2">
    <source>
        <dbReference type="EMBL" id="WPX08646.1"/>
    </source>
</evidence>
<dbReference type="SUPFAM" id="SSF52317">
    <property type="entry name" value="Class I glutamine amidotransferase-like"/>
    <property type="match status" value="1"/>
</dbReference>
<dbReference type="Proteomes" id="UP001322744">
    <property type="component" value="Chromosome"/>
</dbReference>